<keyword evidence="5" id="KW-1185">Reference proteome</keyword>
<dbReference type="STRING" id="597362.K5X8B5"/>
<accession>K5X8B5</accession>
<dbReference type="Pfam" id="PF03881">
    <property type="entry name" value="Fructosamin_kin"/>
    <property type="match status" value="1"/>
</dbReference>
<comment type="similarity">
    <text evidence="3">Belongs to the fructosamine kinase family.</text>
</comment>
<gene>
    <name evidence="4" type="ORF">AGABI1DRAFT_67377</name>
</gene>
<comment type="catalytic activity">
    <reaction evidence="2">
        <text>N(6)-D-ribulosyl-L-lysyl-[protein] + ATP = N(6)-(3-O-phospho-D-ribulosyl)-L-lysyl-[protein] + ADP + H(+)</text>
        <dbReference type="Rhea" id="RHEA:48432"/>
        <dbReference type="Rhea" id="RHEA-COMP:12103"/>
        <dbReference type="Rhea" id="RHEA-COMP:12104"/>
        <dbReference type="ChEBI" id="CHEBI:15378"/>
        <dbReference type="ChEBI" id="CHEBI:30616"/>
        <dbReference type="ChEBI" id="CHEBI:90418"/>
        <dbReference type="ChEBI" id="CHEBI:90420"/>
        <dbReference type="ChEBI" id="CHEBI:456216"/>
        <dbReference type="EC" id="2.7.1.172"/>
    </reaction>
    <physiologicalReaction direction="left-to-right" evidence="2">
        <dbReference type="Rhea" id="RHEA:48433"/>
    </physiologicalReaction>
</comment>
<organism evidence="4 5">
    <name type="scientific">Agaricus bisporus var. burnettii (strain JB137-S8 / ATCC MYA-4627 / FGSC 10392)</name>
    <name type="common">White button mushroom</name>
    <dbReference type="NCBI Taxonomy" id="597362"/>
    <lineage>
        <taxon>Eukaryota</taxon>
        <taxon>Fungi</taxon>
        <taxon>Dikarya</taxon>
        <taxon>Basidiomycota</taxon>
        <taxon>Agaricomycotina</taxon>
        <taxon>Agaricomycetes</taxon>
        <taxon>Agaricomycetidae</taxon>
        <taxon>Agaricales</taxon>
        <taxon>Agaricineae</taxon>
        <taxon>Agaricaceae</taxon>
        <taxon>Agaricus</taxon>
    </lineage>
</organism>
<dbReference type="PANTHER" id="PTHR12149">
    <property type="entry name" value="FRUCTOSAMINE 3 KINASE-RELATED PROTEIN"/>
    <property type="match status" value="1"/>
</dbReference>
<dbReference type="Gene3D" id="3.90.1200.10">
    <property type="match status" value="1"/>
</dbReference>
<dbReference type="EC" id="2.7.1.172" evidence="1"/>
<evidence type="ECO:0000313" key="4">
    <source>
        <dbReference type="EMBL" id="EKM84141.1"/>
    </source>
</evidence>
<evidence type="ECO:0000313" key="5">
    <source>
        <dbReference type="Proteomes" id="UP000008493"/>
    </source>
</evidence>
<dbReference type="KEGG" id="abp:AGABI1DRAFT67377"/>
<dbReference type="GO" id="GO:0016301">
    <property type="term" value="F:kinase activity"/>
    <property type="evidence" value="ECO:0007669"/>
    <property type="project" value="UniProtKB-UniRule"/>
</dbReference>
<evidence type="ECO:0000256" key="3">
    <source>
        <dbReference type="PIRNR" id="PIRNR006221"/>
    </source>
</evidence>
<reference evidence="5" key="1">
    <citation type="journal article" date="2012" name="Proc. Natl. Acad. Sci. U.S.A.">
        <title>Genome sequence of the button mushroom Agaricus bisporus reveals mechanisms governing adaptation to a humic-rich ecological niche.</title>
        <authorList>
            <person name="Morin E."/>
            <person name="Kohler A."/>
            <person name="Baker A.R."/>
            <person name="Foulongne-Oriol M."/>
            <person name="Lombard V."/>
            <person name="Nagy L.G."/>
            <person name="Ohm R.A."/>
            <person name="Patyshakuliyeva A."/>
            <person name="Brun A."/>
            <person name="Aerts A.L."/>
            <person name="Bailey A.M."/>
            <person name="Billette C."/>
            <person name="Coutinho P.M."/>
            <person name="Deakin G."/>
            <person name="Doddapaneni H."/>
            <person name="Floudas D."/>
            <person name="Grimwood J."/>
            <person name="Hilden K."/>
            <person name="Kuees U."/>
            <person name="LaButti K.M."/>
            <person name="Lapidus A."/>
            <person name="Lindquist E.A."/>
            <person name="Lucas S.M."/>
            <person name="Murat C."/>
            <person name="Riley R.W."/>
            <person name="Salamov A.A."/>
            <person name="Schmutz J."/>
            <person name="Subramanian V."/>
            <person name="Woesten H.A.B."/>
            <person name="Xu J."/>
            <person name="Eastwood D.C."/>
            <person name="Foster G.D."/>
            <person name="Sonnenberg A.S."/>
            <person name="Cullen D."/>
            <person name="de Vries R.P."/>
            <person name="Lundell T."/>
            <person name="Hibbett D.S."/>
            <person name="Henrissat B."/>
            <person name="Burton K.S."/>
            <person name="Kerrigan R.W."/>
            <person name="Challen M.P."/>
            <person name="Grigoriev I.V."/>
            <person name="Martin F."/>
        </authorList>
    </citation>
    <scope>NUCLEOTIDE SEQUENCE [LARGE SCALE GENOMIC DNA]</scope>
    <source>
        <strain evidence="5">JB137-S8 / ATCC MYA-4627 / FGSC 10392</strain>
    </source>
</reference>
<proteinExistence type="inferred from homology"/>
<protein>
    <recommendedName>
        <fullName evidence="1">protein-ribulosamine 3-kinase</fullName>
        <ecNumber evidence="1">2.7.1.172</ecNumber>
    </recommendedName>
</protein>
<keyword evidence="3" id="KW-0418">Kinase</keyword>
<dbReference type="GeneID" id="18830659"/>
<dbReference type="HOGENOM" id="CLU_036517_0_3_1"/>
<dbReference type="EMBL" id="JH971385">
    <property type="protein sequence ID" value="EKM84141.1"/>
    <property type="molecule type" value="Genomic_DNA"/>
</dbReference>
<evidence type="ECO:0000256" key="2">
    <source>
        <dbReference type="ARBA" id="ARBA00048655"/>
    </source>
</evidence>
<dbReference type="GO" id="GO:0102193">
    <property type="term" value="F:protein-ribulosamine 3-kinase activity"/>
    <property type="evidence" value="ECO:0007669"/>
    <property type="project" value="UniProtKB-EC"/>
</dbReference>
<dbReference type="Proteomes" id="UP000008493">
    <property type="component" value="Unassembled WGS sequence"/>
</dbReference>
<dbReference type="InterPro" id="IPR011009">
    <property type="entry name" value="Kinase-like_dom_sf"/>
</dbReference>
<dbReference type="AlphaFoldDB" id="K5X8B5"/>
<dbReference type="InterPro" id="IPR016477">
    <property type="entry name" value="Fructo-/Ketosamine-3-kinase"/>
</dbReference>
<dbReference type="PIRSF" id="PIRSF006221">
    <property type="entry name" value="Ketosamine-3-kinase"/>
    <property type="match status" value="1"/>
</dbReference>
<dbReference type="eggNOG" id="KOG3021">
    <property type="taxonomic scope" value="Eukaryota"/>
</dbReference>
<sequence>MLPRIILENLQRIDPDAQFTGNLPKAQSSTGQTYFVKSGSPSESEQYLGEARSLEAIGTAAPGLAPAMIAYGNGEDGTPFFISEYKDMAPLSSGASDLLAKRLATELHQYKSHEGFGFEVPTFCGATRQRNGWYTTWEQCYSNLIGNLLDGLPRREYSALVTKGEKIREEVIPRLLGKLEIEPVLLHGDLWSGNVGVDSLTGKPVIFDPSSYYGHNEADLAIARIFGGFSQSFFESYHNHHPKSEPVSEYNLRADLYELYHYLNHTLLFGGGYARSAERIMNKLLSDMSNL</sequence>
<name>K5X8B5_AGABU</name>
<dbReference type="OMA" id="RECDIAM"/>
<dbReference type="RefSeq" id="XP_007325206.1">
    <property type="nucleotide sequence ID" value="XM_007325144.1"/>
</dbReference>
<evidence type="ECO:0000256" key="1">
    <source>
        <dbReference type="ARBA" id="ARBA00011961"/>
    </source>
</evidence>
<dbReference type="OrthoDB" id="5772781at2759"/>
<dbReference type="SUPFAM" id="SSF56112">
    <property type="entry name" value="Protein kinase-like (PK-like)"/>
    <property type="match status" value="1"/>
</dbReference>
<dbReference type="InParanoid" id="K5X8B5"/>
<dbReference type="PANTHER" id="PTHR12149:SF8">
    <property type="entry name" value="PROTEIN-RIBULOSAMINE 3-KINASE"/>
    <property type="match status" value="1"/>
</dbReference>
<keyword evidence="3" id="KW-0808">Transferase</keyword>